<keyword evidence="3" id="KW-1185">Reference proteome</keyword>
<protein>
    <submittedName>
        <fullName evidence="2">Uncharacterized protein</fullName>
    </submittedName>
</protein>
<evidence type="ECO:0000256" key="1">
    <source>
        <dbReference type="SAM" id="MobiDB-lite"/>
    </source>
</evidence>
<sequence length="163" mass="18383">MHNDEAEVDHDSTINEARLWRDNGWTARVIKNEDDEGWAVEMIKDGESEPALVGPWTMGRDKKNPKPLDTPAFHTLVKTASEVIRRHEQQLHADLHKSVTVNTATASITVNLDIVPDEDDPYATLSAIDENGEQIAEVRVAPNFKLTRSSASDWIDAEYRKPR</sequence>
<comment type="caution">
    <text evidence="2">The sequence shown here is derived from an EMBL/GenBank/DDBJ whole genome shotgun (WGS) entry which is preliminary data.</text>
</comment>
<dbReference type="Proteomes" id="UP001596542">
    <property type="component" value="Unassembled WGS sequence"/>
</dbReference>
<accession>A0ABW2ICB3</accession>
<evidence type="ECO:0000313" key="2">
    <source>
        <dbReference type="EMBL" id="MFC7288719.1"/>
    </source>
</evidence>
<feature type="region of interest" description="Disordered" evidence="1">
    <location>
        <begin position="51"/>
        <end position="70"/>
    </location>
</feature>
<reference evidence="3" key="1">
    <citation type="journal article" date="2019" name="Int. J. Syst. Evol. Microbiol.">
        <title>The Global Catalogue of Microorganisms (GCM) 10K type strain sequencing project: providing services to taxonomists for standard genome sequencing and annotation.</title>
        <authorList>
            <consortium name="The Broad Institute Genomics Platform"/>
            <consortium name="The Broad Institute Genome Sequencing Center for Infectious Disease"/>
            <person name="Wu L."/>
            <person name="Ma J."/>
        </authorList>
    </citation>
    <scope>NUCLEOTIDE SEQUENCE [LARGE SCALE GENOMIC DNA]</scope>
    <source>
        <strain evidence="3">KACC 12508</strain>
    </source>
</reference>
<name>A0ABW2ICB3_9BURK</name>
<dbReference type="RefSeq" id="WP_382272124.1">
    <property type="nucleotide sequence ID" value="NZ_JBHTBU010000002.1"/>
</dbReference>
<dbReference type="EMBL" id="JBHTBU010000002">
    <property type="protein sequence ID" value="MFC7288719.1"/>
    <property type="molecule type" value="Genomic_DNA"/>
</dbReference>
<evidence type="ECO:0000313" key="3">
    <source>
        <dbReference type="Proteomes" id="UP001596542"/>
    </source>
</evidence>
<organism evidence="2 3">
    <name type="scientific">Herminiimonas glaciei</name>
    <dbReference type="NCBI Taxonomy" id="523788"/>
    <lineage>
        <taxon>Bacteria</taxon>
        <taxon>Pseudomonadati</taxon>
        <taxon>Pseudomonadota</taxon>
        <taxon>Betaproteobacteria</taxon>
        <taxon>Burkholderiales</taxon>
        <taxon>Oxalobacteraceae</taxon>
        <taxon>Herminiimonas</taxon>
    </lineage>
</organism>
<gene>
    <name evidence="2" type="ORF">ACFQPC_11775</name>
</gene>
<proteinExistence type="predicted"/>